<keyword evidence="6 9" id="KW-1133">Transmembrane helix</keyword>
<keyword evidence="5 9" id="KW-0812">Transmembrane</keyword>
<reference evidence="10 11" key="1">
    <citation type="submission" date="2021-03" db="EMBL/GenBank/DDBJ databases">
        <title>Genomic Encyclopedia of Type Strains, Phase IV (KMG-IV): sequencing the most valuable type-strain genomes for metagenomic binning, comparative biology and taxonomic classification.</title>
        <authorList>
            <person name="Goeker M."/>
        </authorList>
    </citation>
    <scope>NUCLEOTIDE SEQUENCE [LARGE SCALE GENOMIC DNA]</scope>
    <source>
        <strain evidence="10 11">DSM 24738</strain>
    </source>
</reference>
<feature type="transmembrane region" description="Helical" evidence="9">
    <location>
        <begin position="238"/>
        <end position="256"/>
    </location>
</feature>
<dbReference type="Proteomes" id="UP001519343">
    <property type="component" value="Unassembled WGS sequence"/>
</dbReference>
<evidence type="ECO:0000256" key="1">
    <source>
        <dbReference type="ARBA" id="ARBA00004651"/>
    </source>
</evidence>
<dbReference type="RefSeq" id="WP_209812456.1">
    <property type="nucleotide sequence ID" value="NZ_JAGGKT010000021.1"/>
</dbReference>
<keyword evidence="7 9" id="KW-0472">Membrane</keyword>
<feature type="transmembrane region" description="Helical" evidence="9">
    <location>
        <begin position="55"/>
        <end position="88"/>
    </location>
</feature>
<evidence type="ECO:0000256" key="8">
    <source>
        <dbReference type="SAM" id="MobiDB-lite"/>
    </source>
</evidence>
<gene>
    <name evidence="10" type="ORF">J2Z37_004487</name>
</gene>
<comment type="caution">
    <text evidence="10">The sequence shown here is derived from an EMBL/GenBank/DDBJ whole genome shotgun (WGS) entry which is preliminary data.</text>
</comment>
<evidence type="ECO:0000256" key="4">
    <source>
        <dbReference type="ARBA" id="ARBA00022519"/>
    </source>
</evidence>
<keyword evidence="11" id="KW-1185">Reference proteome</keyword>
<name>A0ABS4GWJ2_9BACL</name>
<keyword evidence="2" id="KW-0813">Transport</keyword>
<evidence type="ECO:0000256" key="7">
    <source>
        <dbReference type="ARBA" id="ARBA00023136"/>
    </source>
</evidence>
<dbReference type="Pfam" id="PF02653">
    <property type="entry name" value="BPD_transp_2"/>
    <property type="match status" value="1"/>
</dbReference>
<dbReference type="CDD" id="cd06579">
    <property type="entry name" value="TM_PBP1_transp_AraH_like"/>
    <property type="match status" value="1"/>
</dbReference>
<accession>A0ABS4GWJ2</accession>
<evidence type="ECO:0000256" key="5">
    <source>
        <dbReference type="ARBA" id="ARBA00022692"/>
    </source>
</evidence>
<proteinExistence type="predicted"/>
<sequence length="347" mass="36574">MSEQRSTLKKLTQYEQTPLLIALLAICAFLSFKSDVFLSVDNIMNVLRQSSIELIAALGMTMALLAGQVDLSIGSLLAVVGIVTVSIYNMSGSVFLAVVAAIIVGVAVGLINGALVTKTKINALIATLGMMAVLRGIGYLSTNARAVQTEGDTLKLIGTGYVGPIPIPVIIAVVVLVAFYYILNHTTFGRYVYAAGGNEKAALSSGLPVSKIQIWVFIICAVTAAISGLITTGRLNSFQPTIGVGFELNVIAAVILGGTRLTGGEGTISGTVLGVLILGVLSNGLVLLDVNSFWQEVVRGGVIILAVIIDEYRKRAQQKQLQASVKDKKQEHVQPIEEESTTKANIS</sequence>
<evidence type="ECO:0000256" key="2">
    <source>
        <dbReference type="ARBA" id="ARBA00022448"/>
    </source>
</evidence>
<keyword evidence="4" id="KW-0997">Cell inner membrane</keyword>
<feature type="transmembrane region" description="Helical" evidence="9">
    <location>
        <begin position="20"/>
        <end position="43"/>
    </location>
</feature>
<keyword evidence="3" id="KW-1003">Cell membrane</keyword>
<evidence type="ECO:0000256" key="6">
    <source>
        <dbReference type="ARBA" id="ARBA00022989"/>
    </source>
</evidence>
<protein>
    <submittedName>
        <fullName evidence="10">Ribose transport system permease protein</fullName>
    </submittedName>
</protein>
<feature type="transmembrane region" description="Helical" evidence="9">
    <location>
        <begin position="214"/>
        <end position="232"/>
    </location>
</feature>
<evidence type="ECO:0000256" key="3">
    <source>
        <dbReference type="ARBA" id="ARBA00022475"/>
    </source>
</evidence>
<feature type="compositionally biased region" description="Basic and acidic residues" evidence="8">
    <location>
        <begin position="326"/>
        <end position="335"/>
    </location>
</feature>
<feature type="transmembrane region" description="Helical" evidence="9">
    <location>
        <begin position="94"/>
        <end position="116"/>
    </location>
</feature>
<dbReference type="PANTHER" id="PTHR32196">
    <property type="entry name" value="ABC TRANSPORTER PERMEASE PROTEIN YPHD-RELATED-RELATED"/>
    <property type="match status" value="1"/>
</dbReference>
<comment type="subcellular location">
    <subcellularLocation>
        <location evidence="1">Cell membrane</location>
        <topology evidence="1">Multi-pass membrane protein</topology>
    </subcellularLocation>
</comment>
<evidence type="ECO:0000313" key="10">
    <source>
        <dbReference type="EMBL" id="MBP1934467.1"/>
    </source>
</evidence>
<feature type="transmembrane region" description="Helical" evidence="9">
    <location>
        <begin position="123"/>
        <end position="141"/>
    </location>
</feature>
<dbReference type="EMBL" id="JAGGKT010000021">
    <property type="protein sequence ID" value="MBP1934467.1"/>
    <property type="molecule type" value="Genomic_DNA"/>
</dbReference>
<dbReference type="PANTHER" id="PTHR32196:SF21">
    <property type="entry name" value="ABC TRANSPORTER PERMEASE PROTEIN YPHD-RELATED"/>
    <property type="match status" value="1"/>
</dbReference>
<evidence type="ECO:0000256" key="9">
    <source>
        <dbReference type="SAM" id="Phobius"/>
    </source>
</evidence>
<feature type="transmembrane region" description="Helical" evidence="9">
    <location>
        <begin position="161"/>
        <end position="183"/>
    </location>
</feature>
<dbReference type="InterPro" id="IPR001851">
    <property type="entry name" value="ABC_transp_permease"/>
</dbReference>
<feature type="region of interest" description="Disordered" evidence="8">
    <location>
        <begin position="326"/>
        <end position="347"/>
    </location>
</feature>
<organism evidence="10 11">
    <name type="scientific">Ammoniphilus resinae</name>
    <dbReference type="NCBI Taxonomy" id="861532"/>
    <lineage>
        <taxon>Bacteria</taxon>
        <taxon>Bacillati</taxon>
        <taxon>Bacillota</taxon>
        <taxon>Bacilli</taxon>
        <taxon>Bacillales</taxon>
        <taxon>Paenibacillaceae</taxon>
        <taxon>Aneurinibacillus group</taxon>
        <taxon>Ammoniphilus</taxon>
    </lineage>
</organism>
<feature type="transmembrane region" description="Helical" evidence="9">
    <location>
        <begin position="268"/>
        <end position="287"/>
    </location>
</feature>
<evidence type="ECO:0000313" key="11">
    <source>
        <dbReference type="Proteomes" id="UP001519343"/>
    </source>
</evidence>